<reference evidence="2" key="1">
    <citation type="submission" date="2022-10" db="EMBL/GenBank/DDBJ databases">
        <title>Genome sequences of endogenous nimaviruses in decapod crustaceans.</title>
        <authorList>
            <person name="Kawato S."/>
            <person name="Nozaki R."/>
            <person name="Kondo H."/>
            <person name="Hirono I."/>
        </authorList>
    </citation>
    <scope>NUCLEOTIDE SEQUENCE</scope>
    <source>
        <strain evidence="2">Mikawa2016</strain>
    </source>
</reference>
<sequence>MEEYSSESTESSMGSPVVTINRKRRRMKNPEKEYSVDKRKKCQMSKNDPRRNEVGRSNSSDDTHSHNDDDDDDDDDDQGPYSRLSEDEATSPADVHHIDSDETDIEIYDDNNIENNNSNDYDDDNNDNNNNNNNNDDGNIVHYRFRPFTAEAALAQQILSNTAGNICGILGKLEYHLSELCPKIRAITTYSNHFSKELEKLKDNMEKDLENSSST</sequence>
<protein>
    <submittedName>
        <fullName evidence="2">Uncharacterized protein</fullName>
    </submittedName>
</protein>
<feature type="compositionally biased region" description="Low complexity" evidence="1">
    <location>
        <begin position="1"/>
        <end position="15"/>
    </location>
</feature>
<dbReference type="EMBL" id="LC738870">
    <property type="protein sequence ID" value="BDT61865.1"/>
    <property type="molecule type" value="Genomic_DNA"/>
</dbReference>
<evidence type="ECO:0000313" key="2">
    <source>
        <dbReference type="EMBL" id="BDT61865.1"/>
    </source>
</evidence>
<name>A0A9C7EY20_9VIRU</name>
<feature type="region of interest" description="Disordered" evidence="1">
    <location>
        <begin position="1"/>
        <end position="138"/>
    </location>
</feature>
<feature type="compositionally biased region" description="Basic and acidic residues" evidence="1">
    <location>
        <begin position="47"/>
        <end position="67"/>
    </location>
</feature>
<feature type="compositionally biased region" description="Acidic residues" evidence="1">
    <location>
        <begin position="68"/>
        <end position="78"/>
    </location>
</feature>
<feature type="compositionally biased region" description="Basic and acidic residues" evidence="1">
    <location>
        <begin position="28"/>
        <end position="37"/>
    </location>
</feature>
<organism evidence="2">
    <name type="scientific">Penaeus monodon majanivirus A</name>
    <dbReference type="NCBI Taxonomy" id="2984271"/>
    <lineage>
        <taxon>Viruses</taxon>
        <taxon>Viruses incertae sedis</taxon>
        <taxon>Naldaviricetes</taxon>
        <taxon>Nimaviridae</taxon>
    </lineage>
</organism>
<proteinExistence type="predicted"/>
<evidence type="ECO:0000256" key="1">
    <source>
        <dbReference type="SAM" id="MobiDB-lite"/>
    </source>
</evidence>
<feature type="compositionally biased region" description="Acidic residues" evidence="1">
    <location>
        <begin position="101"/>
        <end position="112"/>
    </location>
</feature>
<accession>A0A9C7EY20</accession>
<feature type="compositionally biased region" description="Low complexity" evidence="1">
    <location>
        <begin position="127"/>
        <end position="138"/>
    </location>
</feature>